<sequence>MPKTVTKTPWGGSVPNVNALMAAASEAAKVQKKPLLLRPEPRLNREPLTIPSSSSSSSETLPVTITISAPVEKNPSTRSQSVLNGDSFASSSPLSRSTRTRRQVNSTNAVTEPAVVLPTPTTAITTTESSTIPIAAAPTIPQILNPFIAPTSTSTVSASASTSVSVSS</sequence>
<keyword evidence="3" id="KW-1185">Reference proteome</keyword>
<accession>A0A4S8LVD0</accession>
<feature type="region of interest" description="Disordered" evidence="1">
    <location>
        <begin position="28"/>
        <end position="111"/>
    </location>
</feature>
<gene>
    <name evidence="2" type="ORF">K435DRAFT_861368</name>
</gene>
<protein>
    <submittedName>
        <fullName evidence="2">Uncharacterized protein</fullName>
    </submittedName>
</protein>
<proteinExistence type="predicted"/>
<dbReference type="EMBL" id="ML179245">
    <property type="protein sequence ID" value="THU93596.1"/>
    <property type="molecule type" value="Genomic_DNA"/>
</dbReference>
<feature type="compositionally biased region" description="Polar residues" evidence="1">
    <location>
        <begin position="74"/>
        <end position="89"/>
    </location>
</feature>
<dbReference type="AlphaFoldDB" id="A0A4S8LVD0"/>
<name>A0A4S8LVD0_DENBC</name>
<dbReference type="Proteomes" id="UP000297245">
    <property type="component" value="Unassembled WGS sequence"/>
</dbReference>
<evidence type="ECO:0000313" key="2">
    <source>
        <dbReference type="EMBL" id="THU93596.1"/>
    </source>
</evidence>
<evidence type="ECO:0000256" key="1">
    <source>
        <dbReference type="SAM" id="MobiDB-lite"/>
    </source>
</evidence>
<reference evidence="2 3" key="1">
    <citation type="journal article" date="2019" name="Nat. Ecol. Evol.">
        <title>Megaphylogeny resolves global patterns of mushroom evolution.</title>
        <authorList>
            <person name="Varga T."/>
            <person name="Krizsan K."/>
            <person name="Foldi C."/>
            <person name="Dima B."/>
            <person name="Sanchez-Garcia M."/>
            <person name="Sanchez-Ramirez S."/>
            <person name="Szollosi G.J."/>
            <person name="Szarkandi J.G."/>
            <person name="Papp V."/>
            <person name="Albert L."/>
            <person name="Andreopoulos W."/>
            <person name="Angelini C."/>
            <person name="Antonin V."/>
            <person name="Barry K.W."/>
            <person name="Bougher N.L."/>
            <person name="Buchanan P."/>
            <person name="Buyck B."/>
            <person name="Bense V."/>
            <person name="Catcheside P."/>
            <person name="Chovatia M."/>
            <person name="Cooper J."/>
            <person name="Damon W."/>
            <person name="Desjardin D."/>
            <person name="Finy P."/>
            <person name="Geml J."/>
            <person name="Haridas S."/>
            <person name="Hughes K."/>
            <person name="Justo A."/>
            <person name="Karasinski D."/>
            <person name="Kautmanova I."/>
            <person name="Kiss B."/>
            <person name="Kocsube S."/>
            <person name="Kotiranta H."/>
            <person name="LaButti K.M."/>
            <person name="Lechner B.E."/>
            <person name="Liimatainen K."/>
            <person name="Lipzen A."/>
            <person name="Lukacs Z."/>
            <person name="Mihaltcheva S."/>
            <person name="Morgado L.N."/>
            <person name="Niskanen T."/>
            <person name="Noordeloos M.E."/>
            <person name="Ohm R.A."/>
            <person name="Ortiz-Santana B."/>
            <person name="Ovrebo C."/>
            <person name="Racz N."/>
            <person name="Riley R."/>
            <person name="Savchenko A."/>
            <person name="Shiryaev A."/>
            <person name="Soop K."/>
            <person name="Spirin V."/>
            <person name="Szebenyi C."/>
            <person name="Tomsovsky M."/>
            <person name="Tulloss R.E."/>
            <person name="Uehling J."/>
            <person name="Grigoriev I.V."/>
            <person name="Vagvolgyi C."/>
            <person name="Papp T."/>
            <person name="Martin F.M."/>
            <person name="Miettinen O."/>
            <person name="Hibbett D.S."/>
            <person name="Nagy L.G."/>
        </authorList>
    </citation>
    <scope>NUCLEOTIDE SEQUENCE [LARGE SCALE GENOMIC DNA]</scope>
    <source>
        <strain evidence="2 3">CBS 962.96</strain>
    </source>
</reference>
<feature type="compositionally biased region" description="Low complexity" evidence="1">
    <location>
        <begin position="46"/>
        <end position="58"/>
    </location>
</feature>
<organism evidence="2 3">
    <name type="scientific">Dendrothele bispora (strain CBS 962.96)</name>
    <dbReference type="NCBI Taxonomy" id="1314807"/>
    <lineage>
        <taxon>Eukaryota</taxon>
        <taxon>Fungi</taxon>
        <taxon>Dikarya</taxon>
        <taxon>Basidiomycota</taxon>
        <taxon>Agaricomycotina</taxon>
        <taxon>Agaricomycetes</taxon>
        <taxon>Agaricomycetidae</taxon>
        <taxon>Agaricales</taxon>
        <taxon>Agaricales incertae sedis</taxon>
        <taxon>Dendrothele</taxon>
    </lineage>
</organism>
<evidence type="ECO:0000313" key="3">
    <source>
        <dbReference type="Proteomes" id="UP000297245"/>
    </source>
</evidence>